<evidence type="ECO:0000256" key="4">
    <source>
        <dbReference type="ARBA" id="ARBA00022737"/>
    </source>
</evidence>
<feature type="transmembrane region" description="Helical" evidence="7">
    <location>
        <begin position="7"/>
        <end position="25"/>
    </location>
</feature>
<protein>
    <submittedName>
        <fullName evidence="9">Citrate transporter</fullName>
    </submittedName>
</protein>
<dbReference type="RefSeq" id="WP_069306054.1">
    <property type="nucleotide sequence ID" value="NZ_MCRJ01000017.1"/>
</dbReference>
<gene>
    <name evidence="9" type="ORF">A6302_01029</name>
</gene>
<evidence type="ECO:0000256" key="6">
    <source>
        <dbReference type="ARBA" id="ARBA00023136"/>
    </source>
</evidence>
<feature type="transmembrane region" description="Helical" evidence="7">
    <location>
        <begin position="31"/>
        <end position="48"/>
    </location>
</feature>
<dbReference type="InterPro" id="IPR004680">
    <property type="entry name" value="Cit_transptr-like_dom"/>
</dbReference>
<evidence type="ECO:0000256" key="3">
    <source>
        <dbReference type="ARBA" id="ARBA00022692"/>
    </source>
</evidence>
<dbReference type="PANTHER" id="PTHR43652:SF2">
    <property type="entry name" value="BASIC AMINO ACID ANTIPORTER YFCC-RELATED"/>
    <property type="match status" value="1"/>
</dbReference>
<keyword evidence="3 7" id="KW-0812">Transmembrane</keyword>
<evidence type="ECO:0000313" key="9">
    <source>
        <dbReference type="EMBL" id="ODN71608.1"/>
    </source>
</evidence>
<dbReference type="GO" id="GO:0006813">
    <property type="term" value="P:potassium ion transport"/>
    <property type="evidence" value="ECO:0007669"/>
    <property type="project" value="InterPro"/>
</dbReference>
<dbReference type="GO" id="GO:0008324">
    <property type="term" value="F:monoatomic cation transmembrane transporter activity"/>
    <property type="evidence" value="ECO:0007669"/>
    <property type="project" value="InterPro"/>
</dbReference>
<comment type="caution">
    <text evidence="9">The sequence shown here is derived from an EMBL/GenBank/DDBJ whole genome shotgun (WGS) entry which is preliminary data.</text>
</comment>
<feature type="domain" description="RCK C-terminal" evidence="8">
    <location>
        <begin position="303"/>
        <end position="387"/>
    </location>
</feature>
<keyword evidence="6 7" id="KW-0472">Membrane</keyword>
<dbReference type="PROSITE" id="PS51202">
    <property type="entry name" value="RCK_C"/>
    <property type="match status" value="1"/>
</dbReference>
<organism evidence="9 10">
    <name type="scientific">Methylobrevis pamukkalensis</name>
    <dbReference type="NCBI Taxonomy" id="1439726"/>
    <lineage>
        <taxon>Bacteria</taxon>
        <taxon>Pseudomonadati</taxon>
        <taxon>Pseudomonadota</taxon>
        <taxon>Alphaproteobacteria</taxon>
        <taxon>Hyphomicrobiales</taxon>
        <taxon>Pleomorphomonadaceae</taxon>
        <taxon>Methylobrevis</taxon>
    </lineage>
</organism>
<feature type="transmembrane region" description="Helical" evidence="7">
    <location>
        <begin position="573"/>
        <end position="593"/>
    </location>
</feature>
<dbReference type="PATRIC" id="fig|1439726.3.peg.1071"/>
<accession>A0A1E3H5J6</accession>
<dbReference type="InterPro" id="IPR031312">
    <property type="entry name" value="Na/sul_symport_CS"/>
</dbReference>
<dbReference type="PANTHER" id="PTHR43652">
    <property type="entry name" value="BASIC AMINO ACID ANTIPORTER YFCC-RELATED"/>
    <property type="match status" value="1"/>
</dbReference>
<dbReference type="Gene3D" id="3.30.70.1450">
    <property type="entry name" value="Regulator of K+ conductance, C-terminal domain"/>
    <property type="match status" value="2"/>
</dbReference>
<dbReference type="PROSITE" id="PS01271">
    <property type="entry name" value="NA_SULFATE"/>
    <property type="match status" value="1"/>
</dbReference>
<dbReference type="InterPro" id="IPR006037">
    <property type="entry name" value="RCK_C"/>
</dbReference>
<feature type="transmembrane region" description="Helical" evidence="7">
    <location>
        <begin position="512"/>
        <end position="529"/>
    </location>
</feature>
<feature type="transmembrane region" description="Helical" evidence="7">
    <location>
        <begin position="535"/>
        <end position="553"/>
    </location>
</feature>
<reference evidence="9 10" key="1">
    <citation type="submission" date="2016-07" db="EMBL/GenBank/DDBJ databases">
        <title>Draft Genome Sequence of Methylobrevis pamukkalensis PK2.</title>
        <authorList>
            <person name="Vasilenko O.V."/>
            <person name="Doronina N.V."/>
            <person name="Shmareva M.N."/>
            <person name="Tarlachkov S.V."/>
            <person name="Mustakhimov I."/>
            <person name="Trotsenko Y.A."/>
        </authorList>
    </citation>
    <scope>NUCLEOTIDE SEQUENCE [LARGE SCALE GENOMIC DNA]</scope>
    <source>
        <strain evidence="9 10">PK2</strain>
    </source>
</reference>
<dbReference type="GO" id="GO:0005886">
    <property type="term" value="C:plasma membrane"/>
    <property type="evidence" value="ECO:0007669"/>
    <property type="project" value="TreeGrafter"/>
</dbReference>
<dbReference type="EMBL" id="MCRJ01000017">
    <property type="protein sequence ID" value="ODN71608.1"/>
    <property type="molecule type" value="Genomic_DNA"/>
</dbReference>
<dbReference type="SUPFAM" id="SSF116726">
    <property type="entry name" value="TrkA C-terminal domain-like"/>
    <property type="match status" value="2"/>
</dbReference>
<dbReference type="Pfam" id="PF02080">
    <property type="entry name" value="TrkA_C"/>
    <property type="match status" value="1"/>
</dbReference>
<sequence length="599" mass="64173">MAIDFGIYAPYVSLVLIFLMLAVFASEKFPPEVVAITGTAAVLVLGLIDTRDLLSVMSNSAPVTIIAMFMVSAALVRTGVLDAVVDRLTSLTKYGTGVVIAAFIFFVMFASAFVNNTPLVVMMIPITIALSQRLGMGASKLLMPLSFTSILGGTVTLIGTSTNILVDGVARQNGMEGFSLFEITPLGIVVGITGCLYLLLAGRFLLPDRQTVTGLTSSRHKPQFLVEVLIAHDSPMIGQHPGKVTLFAGTDRRVVDVVRGDASLRRDMAGVELMAGDIVVLKSSVSDVLSIREKAGVDIHQPEAVEPVGARATVVVEALLGPGARLLGRTLREARLRRRYGVYPMALHRHGSNIAERLEDVRLQVGDSLLIEGAPEDLRRLADDLGLVNLNETRERGLRRSKAPLAALALFAVILGSSFGVMPVVGLAWIAVAFVLVTGCIDADEAFQAVDWRIIVLILMMLAFGKSLENTHAVDLVVDTVKPWFATLPPLAVLALFYAMTLFLTELVTNNAVAVIITPIGIVLAQQLGYDPRPFVVAVMFAASACFATPIGYQTNTLVYSAGGYKFMDFVKVGLPLNLLIGVVTVLVIPLIWPLQPAP</sequence>
<keyword evidence="5 7" id="KW-1133">Transmembrane helix</keyword>
<feature type="transmembrane region" description="Helical" evidence="7">
    <location>
        <begin position="488"/>
        <end position="505"/>
    </location>
</feature>
<dbReference type="Proteomes" id="UP000094622">
    <property type="component" value="Unassembled WGS sequence"/>
</dbReference>
<evidence type="ECO:0000256" key="7">
    <source>
        <dbReference type="SAM" id="Phobius"/>
    </source>
</evidence>
<dbReference type="InterPro" id="IPR036721">
    <property type="entry name" value="RCK_C_sf"/>
</dbReference>
<feature type="transmembrane region" description="Helical" evidence="7">
    <location>
        <begin position="178"/>
        <end position="200"/>
    </location>
</feature>
<evidence type="ECO:0000256" key="2">
    <source>
        <dbReference type="ARBA" id="ARBA00022448"/>
    </source>
</evidence>
<feature type="transmembrane region" description="Helical" evidence="7">
    <location>
        <begin position="100"/>
        <end position="130"/>
    </location>
</feature>
<keyword evidence="10" id="KW-1185">Reference proteome</keyword>
<evidence type="ECO:0000256" key="1">
    <source>
        <dbReference type="ARBA" id="ARBA00004141"/>
    </source>
</evidence>
<feature type="transmembrane region" description="Helical" evidence="7">
    <location>
        <begin position="450"/>
        <end position="468"/>
    </location>
</feature>
<dbReference type="OrthoDB" id="9809303at2"/>
<dbReference type="InterPro" id="IPR051679">
    <property type="entry name" value="DASS-Related_Transporters"/>
</dbReference>
<keyword evidence="4" id="KW-0677">Repeat</keyword>
<evidence type="ECO:0000256" key="5">
    <source>
        <dbReference type="ARBA" id="ARBA00022989"/>
    </source>
</evidence>
<name>A0A1E3H5J6_9HYPH</name>
<keyword evidence="2" id="KW-0813">Transport</keyword>
<evidence type="ECO:0000313" key="10">
    <source>
        <dbReference type="Proteomes" id="UP000094622"/>
    </source>
</evidence>
<dbReference type="Pfam" id="PF03600">
    <property type="entry name" value="CitMHS"/>
    <property type="match status" value="1"/>
</dbReference>
<feature type="transmembrane region" description="Helical" evidence="7">
    <location>
        <begin position="403"/>
        <end position="421"/>
    </location>
</feature>
<feature type="transmembrane region" description="Helical" evidence="7">
    <location>
        <begin position="60"/>
        <end position="80"/>
    </location>
</feature>
<proteinExistence type="predicted"/>
<evidence type="ECO:0000259" key="8">
    <source>
        <dbReference type="PROSITE" id="PS51202"/>
    </source>
</evidence>
<feature type="transmembrane region" description="Helical" evidence="7">
    <location>
        <begin position="142"/>
        <end position="166"/>
    </location>
</feature>
<dbReference type="AlphaFoldDB" id="A0A1E3H5J6"/>
<comment type="subcellular location">
    <subcellularLocation>
        <location evidence="1">Membrane</location>
        <topology evidence="1">Multi-pass membrane protein</topology>
    </subcellularLocation>
</comment>